<comment type="caution">
    <text evidence="2">The sequence shown here is derived from an EMBL/GenBank/DDBJ whole genome shotgun (WGS) entry which is preliminary data.</text>
</comment>
<reference evidence="2 3" key="1">
    <citation type="journal article" date="2023" name="Nat. Commun.">
        <title>Origin of minicircular mitochondrial genomes in red algae.</title>
        <authorList>
            <person name="Lee Y."/>
            <person name="Cho C.H."/>
            <person name="Lee Y.M."/>
            <person name="Park S.I."/>
            <person name="Yang J.H."/>
            <person name="West J.A."/>
            <person name="Bhattacharya D."/>
            <person name="Yoon H.S."/>
        </authorList>
    </citation>
    <scope>NUCLEOTIDE SEQUENCE [LARGE SCALE GENOMIC DNA]</scope>
    <source>
        <strain evidence="2 3">CCMP1338</strain>
        <tissue evidence="2">Whole cell</tissue>
    </source>
</reference>
<name>A0AAV8UL21_9RHOD</name>
<keyword evidence="3" id="KW-1185">Reference proteome</keyword>
<gene>
    <name evidence="2" type="ORF">NDN08_004013</name>
</gene>
<sequence length="173" mass="20442">MDTAGEVESLNSELESLKEELTRVHDRRQFVEKENERLRYKNAEIQKEIEMEEENITNRLNKKLLLLSGEKEQLARQIEQEEEYLTNTLQTKLNELRKEKVDIENQLEQEQECIVNKLQRQLDELRNEKSILKRRVEELSRSTTPRSNVTPSTSRPESPSHGHSQSSRTSDRP</sequence>
<dbReference type="AlphaFoldDB" id="A0AAV8UL21"/>
<organism evidence="2 3">
    <name type="scientific">Rhodosorus marinus</name>
    <dbReference type="NCBI Taxonomy" id="101924"/>
    <lineage>
        <taxon>Eukaryota</taxon>
        <taxon>Rhodophyta</taxon>
        <taxon>Stylonematophyceae</taxon>
        <taxon>Stylonematales</taxon>
        <taxon>Stylonemataceae</taxon>
        <taxon>Rhodosorus</taxon>
    </lineage>
</organism>
<feature type="compositionally biased region" description="Polar residues" evidence="1">
    <location>
        <begin position="141"/>
        <end position="173"/>
    </location>
</feature>
<dbReference type="PANTHER" id="PTHR15276:SF0">
    <property type="entry name" value="COILED-COIL DOMAIN-CONTAINING PROTEIN 6"/>
    <property type="match status" value="1"/>
</dbReference>
<evidence type="ECO:0000313" key="2">
    <source>
        <dbReference type="EMBL" id="KAJ8901808.1"/>
    </source>
</evidence>
<proteinExistence type="predicted"/>
<dbReference type="Pfam" id="PF09755">
    <property type="entry name" value="DUF2046"/>
    <property type="match status" value="1"/>
</dbReference>
<dbReference type="PANTHER" id="PTHR15276">
    <property type="entry name" value="H4 D10S170 PROTEIN-RELATED"/>
    <property type="match status" value="1"/>
</dbReference>
<accession>A0AAV8UL21</accession>
<dbReference type="Proteomes" id="UP001157974">
    <property type="component" value="Unassembled WGS sequence"/>
</dbReference>
<evidence type="ECO:0000313" key="3">
    <source>
        <dbReference type="Proteomes" id="UP001157974"/>
    </source>
</evidence>
<dbReference type="EMBL" id="JAMWBK010000010">
    <property type="protein sequence ID" value="KAJ8901808.1"/>
    <property type="molecule type" value="Genomic_DNA"/>
</dbReference>
<evidence type="ECO:0000256" key="1">
    <source>
        <dbReference type="SAM" id="MobiDB-lite"/>
    </source>
</evidence>
<evidence type="ECO:0008006" key="4">
    <source>
        <dbReference type="Google" id="ProtNLM"/>
    </source>
</evidence>
<dbReference type="InterPro" id="IPR019152">
    <property type="entry name" value="DUF2046"/>
</dbReference>
<protein>
    <recommendedName>
        <fullName evidence="4">Coiled-coil domain-containing protein 6</fullName>
    </recommendedName>
</protein>
<feature type="region of interest" description="Disordered" evidence="1">
    <location>
        <begin position="133"/>
        <end position="173"/>
    </location>
</feature>